<dbReference type="Proteomes" id="UP000826271">
    <property type="component" value="Unassembled WGS sequence"/>
</dbReference>
<dbReference type="GO" id="GO:0006629">
    <property type="term" value="P:lipid metabolic process"/>
    <property type="evidence" value="ECO:0007669"/>
    <property type="project" value="InterPro"/>
</dbReference>
<evidence type="ECO:0000256" key="2">
    <source>
        <dbReference type="ARBA" id="ARBA00022798"/>
    </source>
</evidence>
<dbReference type="EMBL" id="WHWC01000008">
    <property type="protein sequence ID" value="KAG8378560.1"/>
    <property type="molecule type" value="Genomic_DNA"/>
</dbReference>
<dbReference type="InterPro" id="IPR017946">
    <property type="entry name" value="PLC-like_Pdiesterase_TIM-brl"/>
</dbReference>
<comment type="caution">
    <text evidence="6">The sequence shown here is derived from an EMBL/GenBank/DDBJ whole genome shotgun (WGS) entry which is preliminary data.</text>
</comment>
<dbReference type="Gene3D" id="3.20.20.190">
    <property type="entry name" value="Phosphatidylinositol (PI) phosphodiesterase"/>
    <property type="match status" value="1"/>
</dbReference>
<reference evidence="6" key="1">
    <citation type="submission" date="2019-10" db="EMBL/GenBank/DDBJ databases">
        <authorList>
            <person name="Zhang R."/>
            <person name="Pan Y."/>
            <person name="Wang J."/>
            <person name="Ma R."/>
            <person name="Yu S."/>
        </authorList>
    </citation>
    <scope>NUCLEOTIDE SEQUENCE</scope>
    <source>
        <strain evidence="6">LA-IB0</strain>
        <tissue evidence="6">Leaf</tissue>
    </source>
</reference>
<comment type="catalytic activity">
    <reaction evidence="3">
        <text>a sn-glycero-3-phosphodiester + H2O = an alcohol + sn-glycerol 3-phosphate + H(+)</text>
        <dbReference type="Rhea" id="RHEA:12969"/>
        <dbReference type="ChEBI" id="CHEBI:15377"/>
        <dbReference type="ChEBI" id="CHEBI:15378"/>
        <dbReference type="ChEBI" id="CHEBI:30879"/>
        <dbReference type="ChEBI" id="CHEBI:57597"/>
        <dbReference type="ChEBI" id="CHEBI:83408"/>
        <dbReference type="EC" id="3.1.4.46"/>
    </reaction>
</comment>
<proteinExistence type="predicted"/>
<dbReference type="CDD" id="cd08556">
    <property type="entry name" value="GDPD"/>
    <property type="match status" value="1"/>
</dbReference>
<dbReference type="GO" id="GO:0008889">
    <property type="term" value="F:glycerophosphodiester phosphodiesterase activity"/>
    <property type="evidence" value="ECO:0007669"/>
    <property type="project" value="UniProtKB-EC"/>
</dbReference>
<dbReference type="PANTHER" id="PTHR47449">
    <property type="entry name" value="GLYCEROPHOSPHODIESTER PHOSPHODIESTERASE GDPD4"/>
    <property type="match status" value="1"/>
</dbReference>
<protein>
    <recommendedName>
        <fullName evidence="1">glycerophosphodiester phosphodiesterase</fullName>
        <ecNumber evidence="1">3.1.4.46</ecNumber>
    </recommendedName>
</protein>
<feature type="domain" description="GP-PDE" evidence="5">
    <location>
        <begin position="77"/>
        <end position="315"/>
    </location>
</feature>
<gene>
    <name evidence="6" type="ORF">BUALT_Bualt08G0149600</name>
</gene>
<dbReference type="SUPFAM" id="SSF51695">
    <property type="entry name" value="PLC-like phosphodiesterases"/>
    <property type="match status" value="1"/>
</dbReference>
<dbReference type="InterPro" id="IPR030395">
    <property type="entry name" value="GP_PDE_dom"/>
</dbReference>
<dbReference type="PROSITE" id="PS51704">
    <property type="entry name" value="GP_PDE"/>
    <property type="match status" value="1"/>
</dbReference>
<dbReference type="GO" id="GO:0006071">
    <property type="term" value="P:glycerol metabolic process"/>
    <property type="evidence" value="ECO:0007669"/>
    <property type="project" value="UniProtKB-KW"/>
</dbReference>
<dbReference type="EC" id="3.1.4.46" evidence="1"/>
<sequence length="575" mass="64830">MQLDAKSSFSVNSLEFNKISVGTEYKRNCSFIGGSGRRGRLGADIIYETDALADLLAYSNCLKHFLGLGKILWQILPITMMTMYCIENYKEKMDAYHIALSSQVDCIEIDVSRSSDGVLFALHDRDLQRILGNSSSKVGYLSMKEIADLGRSHQHSLKFHEVNVPTIEDALKLVSGSVRQVILDAKVGPPLYEKGLAKDILSVVERTKCSNCLVWAKSDSLARDVIKLSSDTMVGYIVMKDPSTGSRMRLLRMRGAGVVGVYHPLIDEKLVKILHGRNKKVYAWTVDEEESMQKMLSERVDAVVTSNPALLQRSRRSLDLAAQVDTRSGDVRKDVDTLVEQMRIDREISEKGMAELRTMLANLAAHIAGNCTDRASGSQEHGVESHTHRGNTGQGHGYNMPSKCSTVEFPRFNGEDLIGWIFRCEQFFEVDETPFDSKVRLVAVHLEGKALQWHQVYMKSRLTRDVPLWKEYVRALHNRFGTLLYEDPMAELMNLKQTGTIREYLDRFDELLNNVELSENYAVSCYLAGLKNEIAIQVRMFKPKTLQEAVGLSKLQEQAIHLANLKPYPKSTPEN</sequence>
<dbReference type="Pfam" id="PF03732">
    <property type="entry name" value="Retrotrans_gag"/>
    <property type="match status" value="1"/>
</dbReference>
<organism evidence="6 7">
    <name type="scientific">Buddleja alternifolia</name>
    <dbReference type="NCBI Taxonomy" id="168488"/>
    <lineage>
        <taxon>Eukaryota</taxon>
        <taxon>Viridiplantae</taxon>
        <taxon>Streptophyta</taxon>
        <taxon>Embryophyta</taxon>
        <taxon>Tracheophyta</taxon>
        <taxon>Spermatophyta</taxon>
        <taxon>Magnoliopsida</taxon>
        <taxon>eudicotyledons</taxon>
        <taxon>Gunneridae</taxon>
        <taxon>Pentapetalae</taxon>
        <taxon>asterids</taxon>
        <taxon>lamiids</taxon>
        <taxon>Lamiales</taxon>
        <taxon>Scrophulariaceae</taxon>
        <taxon>Buddlejeae</taxon>
        <taxon>Buddleja</taxon>
    </lineage>
</organism>
<evidence type="ECO:0000313" key="7">
    <source>
        <dbReference type="Proteomes" id="UP000826271"/>
    </source>
</evidence>
<keyword evidence="2" id="KW-0319">Glycerol metabolism</keyword>
<dbReference type="InterPro" id="IPR005162">
    <property type="entry name" value="Retrotrans_gag_dom"/>
</dbReference>
<dbReference type="PANTHER" id="PTHR47449:SF2">
    <property type="entry name" value="GLYCEROPHOSPHODIESTER PHOSPHODIESTERASE GDPD4"/>
    <property type="match status" value="1"/>
</dbReference>
<evidence type="ECO:0000256" key="3">
    <source>
        <dbReference type="ARBA" id="ARBA00047512"/>
    </source>
</evidence>
<evidence type="ECO:0000259" key="5">
    <source>
        <dbReference type="PROSITE" id="PS51704"/>
    </source>
</evidence>
<dbReference type="Pfam" id="PF03009">
    <property type="entry name" value="GDPD"/>
    <property type="match status" value="1"/>
</dbReference>
<keyword evidence="7" id="KW-1185">Reference proteome</keyword>
<dbReference type="InterPro" id="IPR044236">
    <property type="entry name" value="GDPD4"/>
</dbReference>
<feature type="region of interest" description="Disordered" evidence="4">
    <location>
        <begin position="374"/>
        <end position="397"/>
    </location>
</feature>
<dbReference type="AlphaFoldDB" id="A0AAV6XAI0"/>
<accession>A0AAV6XAI0</accession>
<evidence type="ECO:0000313" key="6">
    <source>
        <dbReference type="EMBL" id="KAG8378560.1"/>
    </source>
</evidence>
<name>A0AAV6XAI0_9LAMI</name>
<evidence type="ECO:0000256" key="4">
    <source>
        <dbReference type="SAM" id="MobiDB-lite"/>
    </source>
</evidence>
<evidence type="ECO:0000256" key="1">
    <source>
        <dbReference type="ARBA" id="ARBA00012247"/>
    </source>
</evidence>